<feature type="signal peptide" evidence="1">
    <location>
        <begin position="1"/>
        <end position="19"/>
    </location>
</feature>
<dbReference type="AlphaFoldDB" id="A0A914E4P8"/>
<sequence length="103" mass="11387">MKLVGEILIFLLGATLVFGFGQYTARGQNSQVEECKQFCLSGVDQLNKCCQNLGYNFTGAGNDDSSGLRLVGCKRIPLCYDDVEWNCYTAYCYKRCSSGKPPC</sequence>
<evidence type="ECO:0000313" key="2">
    <source>
        <dbReference type="Proteomes" id="UP000887540"/>
    </source>
</evidence>
<reference evidence="3" key="1">
    <citation type="submission" date="2022-11" db="UniProtKB">
        <authorList>
            <consortium name="WormBaseParasite"/>
        </authorList>
    </citation>
    <scope>IDENTIFICATION</scope>
</reference>
<keyword evidence="1" id="KW-0732">Signal</keyword>
<organism evidence="2 3">
    <name type="scientific">Acrobeloides nanus</name>
    <dbReference type="NCBI Taxonomy" id="290746"/>
    <lineage>
        <taxon>Eukaryota</taxon>
        <taxon>Metazoa</taxon>
        <taxon>Ecdysozoa</taxon>
        <taxon>Nematoda</taxon>
        <taxon>Chromadorea</taxon>
        <taxon>Rhabditida</taxon>
        <taxon>Tylenchina</taxon>
        <taxon>Cephalobomorpha</taxon>
        <taxon>Cephaloboidea</taxon>
        <taxon>Cephalobidae</taxon>
        <taxon>Acrobeloides</taxon>
    </lineage>
</organism>
<evidence type="ECO:0000256" key="1">
    <source>
        <dbReference type="SAM" id="SignalP"/>
    </source>
</evidence>
<accession>A0A914E4P8</accession>
<evidence type="ECO:0000313" key="3">
    <source>
        <dbReference type="WBParaSite" id="ACRNAN_scaffold5488.g12374.t1"/>
    </source>
</evidence>
<name>A0A914E4P8_9BILA</name>
<protein>
    <submittedName>
        <fullName evidence="3">Uncharacterized protein</fullName>
    </submittedName>
</protein>
<keyword evidence="2" id="KW-1185">Reference proteome</keyword>
<proteinExistence type="predicted"/>
<feature type="chain" id="PRO_5037332810" evidence="1">
    <location>
        <begin position="20"/>
        <end position="103"/>
    </location>
</feature>
<dbReference type="Proteomes" id="UP000887540">
    <property type="component" value="Unplaced"/>
</dbReference>
<dbReference type="WBParaSite" id="ACRNAN_scaffold5488.g12374.t1">
    <property type="protein sequence ID" value="ACRNAN_scaffold5488.g12374.t1"/>
    <property type="gene ID" value="ACRNAN_scaffold5488.g12374"/>
</dbReference>